<dbReference type="GO" id="GO:0003676">
    <property type="term" value="F:nucleic acid binding"/>
    <property type="evidence" value="ECO:0007669"/>
    <property type="project" value="InterPro"/>
</dbReference>
<dbReference type="EMBL" id="BAABME010004628">
    <property type="protein sequence ID" value="GAA0163007.1"/>
    <property type="molecule type" value="Genomic_DNA"/>
</dbReference>
<protein>
    <recommendedName>
        <fullName evidence="1">Integrase catalytic domain-containing protein</fullName>
    </recommendedName>
</protein>
<organism evidence="2 3">
    <name type="scientific">Lithospermum erythrorhizon</name>
    <name type="common">Purple gromwell</name>
    <name type="synonym">Lithospermum officinale var. erythrorhizon</name>
    <dbReference type="NCBI Taxonomy" id="34254"/>
    <lineage>
        <taxon>Eukaryota</taxon>
        <taxon>Viridiplantae</taxon>
        <taxon>Streptophyta</taxon>
        <taxon>Embryophyta</taxon>
        <taxon>Tracheophyta</taxon>
        <taxon>Spermatophyta</taxon>
        <taxon>Magnoliopsida</taxon>
        <taxon>eudicotyledons</taxon>
        <taxon>Gunneridae</taxon>
        <taxon>Pentapetalae</taxon>
        <taxon>asterids</taxon>
        <taxon>lamiids</taxon>
        <taxon>Boraginales</taxon>
        <taxon>Boraginaceae</taxon>
        <taxon>Boraginoideae</taxon>
        <taxon>Lithospermeae</taxon>
        <taxon>Lithospermum</taxon>
    </lineage>
</organism>
<evidence type="ECO:0000313" key="3">
    <source>
        <dbReference type="Proteomes" id="UP001454036"/>
    </source>
</evidence>
<name>A0AAV3QIZ1_LITER</name>
<dbReference type="InterPro" id="IPR050951">
    <property type="entry name" value="Retrovirus_Pol_polyprotein"/>
</dbReference>
<dbReference type="Proteomes" id="UP001454036">
    <property type="component" value="Unassembled WGS sequence"/>
</dbReference>
<evidence type="ECO:0000313" key="2">
    <source>
        <dbReference type="EMBL" id="GAA0163007.1"/>
    </source>
</evidence>
<accession>A0AAV3QIZ1</accession>
<dbReference type="InterPro" id="IPR012337">
    <property type="entry name" value="RNaseH-like_sf"/>
</dbReference>
<sequence>MENAPQLPTSALAPVVSPIPFVIWGIDLVGKLPRAKGGAEFAIVAVDYFRKWVGAAPLKKTKSEDVIQFLWKNILTRFGIRKILVSDNGPQFEGQKVVGLSTYELEDLDGNAVPRTWHASKLCKYYV</sequence>
<proteinExistence type="predicted"/>
<dbReference type="GO" id="GO:0015074">
    <property type="term" value="P:DNA integration"/>
    <property type="evidence" value="ECO:0007669"/>
    <property type="project" value="InterPro"/>
</dbReference>
<dbReference type="PANTHER" id="PTHR37984:SF5">
    <property type="entry name" value="PROTEIN NYNRIN-LIKE"/>
    <property type="match status" value="1"/>
</dbReference>
<dbReference type="Pfam" id="PF00665">
    <property type="entry name" value="rve"/>
    <property type="match status" value="1"/>
</dbReference>
<dbReference type="Gene3D" id="3.30.420.10">
    <property type="entry name" value="Ribonuclease H-like superfamily/Ribonuclease H"/>
    <property type="match status" value="1"/>
</dbReference>
<comment type="caution">
    <text evidence="2">The sequence shown here is derived from an EMBL/GenBank/DDBJ whole genome shotgun (WGS) entry which is preliminary data.</text>
</comment>
<dbReference type="InterPro" id="IPR001584">
    <property type="entry name" value="Integrase_cat-core"/>
</dbReference>
<reference evidence="2 3" key="1">
    <citation type="submission" date="2024-01" db="EMBL/GenBank/DDBJ databases">
        <title>The complete chloroplast genome sequence of Lithospermum erythrorhizon: insights into the phylogenetic relationship among Boraginaceae species and the maternal lineages of purple gromwells.</title>
        <authorList>
            <person name="Okada T."/>
            <person name="Watanabe K."/>
        </authorList>
    </citation>
    <scope>NUCLEOTIDE SEQUENCE [LARGE SCALE GENOMIC DNA]</scope>
</reference>
<dbReference type="AlphaFoldDB" id="A0AAV3QIZ1"/>
<feature type="domain" description="Integrase catalytic" evidence="1">
    <location>
        <begin position="16"/>
        <end position="108"/>
    </location>
</feature>
<evidence type="ECO:0000259" key="1">
    <source>
        <dbReference type="PROSITE" id="PS50994"/>
    </source>
</evidence>
<dbReference type="PANTHER" id="PTHR37984">
    <property type="entry name" value="PROTEIN CBG26694"/>
    <property type="match status" value="1"/>
</dbReference>
<gene>
    <name evidence="2" type="ORF">LIER_18984</name>
</gene>
<dbReference type="PROSITE" id="PS50994">
    <property type="entry name" value="INTEGRASE"/>
    <property type="match status" value="1"/>
</dbReference>
<dbReference type="SUPFAM" id="SSF53098">
    <property type="entry name" value="Ribonuclease H-like"/>
    <property type="match status" value="1"/>
</dbReference>
<keyword evidence="3" id="KW-1185">Reference proteome</keyword>
<dbReference type="InterPro" id="IPR036397">
    <property type="entry name" value="RNaseH_sf"/>
</dbReference>